<keyword evidence="3" id="KW-1185">Reference proteome</keyword>
<dbReference type="OrthoDB" id="9784953at2"/>
<accession>A0A6C2D517</accession>
<evidence type="ECO:0000313" key="2">
    <source>
        <dbReference type="EMBL" id="TYC60739.1"/>
    </source>
</evidence>
<proteinExistence type="predicted"/>
<protein>
    <submittedName>
        <fullName evidence="2">HDOD domain-containing protein</fullName>
    </submittedName>
</protein>
<organism evidence="2 3">
    <name type="scientific">Zoogloea oleivorans</name>
    <dbReference type="NCBI Taxonomy" id="1552750"/>
    <lineage>
        <taxon>Bacteria</taxon>
        <taxon>Pseudomonadati</taxon>
        <taxon>Pseudomonadota</taxon>
        <taxon>Betaproteobacteria</taxon>
        <taxon>Rhodocyclales</taxon>
        <taxon>Zoogloeaceae</taxon>
        <taxon>Zoogloea</taxon>
    </lineage>
</organism>
<dbReference type="InterPro" id="IPR013976">
    <property type="entry name" value="HDOD"/>
</dbReference>
<dbReference type="PROSITE" id="PS51833">
    <property type="entry name" value="HDOD"/>
    <property type="match status" value="1"/>
</dbReference>
<dbReference type="Proteomes" id="UP000389128">
    <property type="component" value="Unassembled WGS sequence"/>
</dbReference>
<dbReference type="SUPFAM" id="SSF109604">
    <property type="entry name" value="HD-domain/PDEase-like"/>
    <property type="match status" value="1"/>
</dbReference>
<dbReference type="RefSeq" id="WP_148577942.1">
    <property type="nucleotide sequence ID" value="NZ_JAVEUW010000036.1"/>
</dbReference>
<reference evidence="2 3" key="1">
    <citation type="submission" date="2019-01" db="EMBL/GenBank/DDBJ databases">
        <title>Zoogloea oleivorans genome sequencing and assembly.</title>
        <authorList>
            <person name="Tancsics A."/>
            <person name="Farkas M."/>
            <person name="Kriszt B."/>
            <person name="Maroti G."/>
            <person name="Horvath B."/>
        </authorList>
    </citation>
    <scope>NUCLEOTIDE SEQUENCE [LARGE SCALE GENOMIC DNA]</scope>
    <source>
        <strain evidence="2 3">Buc</strain>
    </source>
</reference>
<dbReference type="Pfam" id="PF08668">
    <property type="entry name" value="HDOD"/>
    <property type="match status" value="1"/>
</dbReference>
<dbReference type="InterPro" id="IPR052340">
    <property type="entry name" value="RNase_Y/CdgJ"/>
</dbReference>
<dbReference type="AlphaFoldDB" id="A0A6C2D517"/>
<comment type="caution">
    <text evidence="2">The sequence shown here is derived from an EMBL/GenBank/DDBJ whole genome shotgun (WGS) entry which is preliminary data.</text>
</comment>
<dbReference type="Gene3D" id="1.10.3210.10">
    <property type="entry name" value="Hypothetical protein af1432"/>
    <property type="match status" value="1"/>
</dbReference>
<gene>
    <name evidence="2" type="ORF">ETQ85_04900</name>
</gene>
<dbReference type="PANTHER" id="PTHR33525:SF6">
    <property type="entry name" value="HDOD DOMAIN-CONTAINING PROTEIN"/>
    <property type="match status" value="1"/>
</dbReference>
<sequence>MNTATTTRPITQAELEEILGAIRIPACPAAVTEVMEEARKEEPQLKVLARIIASDVGMSAMAIKLANSPMFGSASRAKSVQQAVNRLGIRNIINVVIAVALRNTASDLPADVMEKFWTRASTLALATGVLARKHVGIQPETAYTYALFQDSAIPVMMLNFPEYAAMYAGAGDCGNRLVEQERARFHCDHAVVGWLLARNWGLPPKIASAIRYHHDPELYILPEQELPSDALALIAVTLIAEHVIADFMEGAEPEEGRAFDNAKTFLGTSEGDLDEFRDIIAHALN</sequence>
<evidence type="ECO:0000313" key="3">
    <source>
        <dbReference type="Proteomes" id="UP000389128"/>
    </source>
</evidence>
<dbReference type="EMBL" id="SDKK01000004">
    <property type="protein sequence ID" value="TYC60739.1"/>
    <property type="molecule type" value="Genomic_DNA"/>
</dbReference>
<feature type="domain" description="HDOD" evidence="1">
    <location>
        <begin position="24"/>
        <end position="216"/>
    </location>
</feature>
<name>A0A6C2D517_9RHOO</name>
<dbReference type="PANTHER" id="PTHR33525">
    <property type="match status" value="1"/>
</dbReference>
<evidence type="ECO:0000259" key="1">
    <source>
        <dbReference type="PROSITE" id="PS51833"/>
    </source>
</evidence>